<reference evidence="2" key="1">
    <citation type="submission" date="2023-06" db="EMBL/GenBank/DDBJ databases">
        <title>SYSU T00b26.</title>
        <authorList>
            <person name="Gao L."/>
            <person name="Fang B.-Z."/>
            <person name="Li W.-J."/>
        </authorList>
    </citation>
    <scope>NUCLEOTIDE SEQUENCE</scope>
    <source>
        <strain evidence="2">SYSU T00b26</strain>
    </source>
</reference>
<protein>
    <submittedName>
        <fullName evidence="2">ABC transporter substrate-binding protein</fullName>
    </submittedName>
</protein>
<evidence type="ECO:0000256" key="1">
    <source>
        <dbReference type="SAM" id="SignalP"/>
    </source>
</evidence>
<dbReference type="RefSeq" id="WP_301127858.1">
    <property type="nucleotide sequence ID" value="NZ_JAUHPV010000004.1"/>
</dbReference>
<proteinExistence type="predicted"/>
<dbReference type="InterPro" id="IPR006059">
    <property type="entry name" value="SBP"/>
</dbReference>
<feature type="signal peptide" evidence="1">
    <location>
        <begin position="1"/>
        <end position="24"/>
    </location>
</feature>
<dbReference type="Pfam" id="PF13416">
    <property type="entry name" value="SBP_bac_8"/>
    <property type="match status" value="1"/>
</dbReference>
<accession>A0ABT8G155</accession>
<sequence length="431" mass="44965">MTWRTATGVAATTLAGVLVLSACTGDGTDTSASPSASAEPVTISVATVGDIGIEPLAEQYMADNPNVTIAVEQQSYADLHDGLQSALVAGTGAPTIAVLDEAYMPTFVGQSDGFVNLLDLGAAEYESTVLPWAWAEATNANGSGTIGLPASVSGLALCYRRDLLEDAGLTGDRDALSTLMGDSWEGFISVGEQYTGETGTAFVDSTTSLLNPLLMQAGVSYYDTDNALAMDGVEAPFGTAVAAASAGISANVAQWTDEWTAGLYDGTFATVLCPSWMLAYVEQNAPEDFSGQWDVMDIPGEGGNWAANFYTMPAQSDEATTAAAYEFLQWLMEDEQQLARFQSVGALPATPALYVDEGIQAFSNPFFNNAPVGSIFTKTAEDLTGSIYYAQKNINVRTAVELVLADVAVGNTSADDAWSEAVDAAETADAS</sequence>
<comment type="caution">
    <text evidence="2">The sequence shown here is derived from an EMBL/GenBank/DDBJ whole genome shotgun (WGS) entry which is preliminary data.</text>
</comment>
<organism evidence="2 3">
    <name type="scientific">Demequina zhanjiangensis</name>
    <dbReference type="NCBI Taxonomy" id="3051659"/>
    <lineage>
        <taxon>Bacteria</taxon>
        <taxon>Bacillati</taxon>
        <taxon>Actinomycetota</taxon>
        <taxon>Actinomycetes</taxon>
        <taxon>Micrococcales</taxon>
        <taxon>Demequinaceae</taxon>
        <taxon>Demequina</taxon>
    </lineage>
</organism>
<keyword evidence="1" id="KW-0732">Signal</keyword>
<dbReference type="SUPFAM" id="SSF53850">
    <property type="entry name" value="Periplasmic binding protein-like II"/>
    <property type="match status" value="1"/>
</dbReference>
<dbReference type="PANTHER" id="PTHR43649">
    <property type="entry name" value="ARABINOSE-BINDING PROTEIN-RELATED"/>
    <property type="match status" value="1"/>
</dbReference>
<dbReference type="InterPro" id="IPR050490">
    <property type="entry name" value="Bact_solute-bd_prot1"/>
</dbReference>
<dbReference type="EMBL" id="JAUHPV010000004">
    <property type="protein sequence ID" value="MDN4472874.1"/>
    <property type="molecule type" value="Genomic_DNA"/>
</dbReference>
<gene>
    <name evidence="2" type="ORF">QQX04_07695</name>
</gene>
<evidence type="ECO:0000313" key="2">
    <source>
        <dbReference type="EMBL" id="MDN4472874.1"/>
    </source>
</evidence>
<dbReference type="Gene3D" id="3.40.190.10">
    <property type="entry name" value="Periplasmic binding protein-like II"/>
    <property type="match status" value="1"/>
</dbReference>
<keyword evidence="3" id="KW-1185">Reference proteome</keyword>
<dbReference type="PROSITE" id="PS51257">
    <property type="entry name" value="PROKAR_LIPOPROTEIN"/>
    <property type="match status" value="1"/>
</dbReference>
<dbReference type="Proteomes" id="UP001172738">
    <property type="component" value="Unassembled WGS sequence"/>
</dbReference>
<feature type="chain" id="PRO_5045723249" evidence="1">
    <location>
        <begin position="25"/>
        <end position="431"/>
    </location>
</feature>
<name>A0ABT8G155_9MICO</name>
<evidence type="ECO:0000313" key="3">
    <source>
        <dbReference type="Proteomes" id="UP001172738"/>
    </source>
</evidence>
<dbReference type="PANTHER" id="PTHR43649:SF32">
    <property type="entry name" value="SUGAR BINDING SECRETED PROTEIN"/>
    <property type="match status" value="1"/>
</dbReference>